<name>A0A225AQT3_TALAT</name>
<evidence type="ECO:0000313" key="2">
    <source>
        <dbReference type="EMBL" id="OKL61863.1"/>
    </source>
</evidence>
<accession>A0A225AQT3</accession>
<reference evidence="2 3" key="1">
    <citation type="submission" date="2015-06" db="EMBL/GenBank/DDBJ databases">
        <title>Talaromyces atroroseus IBT 11181 draft genome.</title>
        <authorList>
            <person name="Rasmussen K.B."/>
            <person name="Rasmussen S."/>
            <person name="Petersen B."/>
            <person name="Sicheritz-Ponten T."/>
            <person name="Mortensen U.H."/>
            <person name="Thrane U."/>
        </authorList>
    </citation>
    <scope>NUCLEOTIDE SEQUENCE [LARGE SCALE GENOMIC DNA]</scope>
    <source>
        <strain evidence="2 3">IBT 11181</strain>
    </source>
</reference>
<dbReference type="Proteomes" id="UP000214365">
    <property type="component" value="Unassembled WGS sequence"/>
</dbReference>
<dbReference type="InterPro" id="IPR022025">
    <property type="entry name" value="Amidoligase_2"/>
</dbReference>
<gene>
    <name evidence="2" type="ORF">UA08_02502</name>
</gene>
<dbReference type="PANTHER" id="PTHR36847">
    <property type="entry name" value="AMIDOLIGASE ENZYME"/>
    <property type="match status" value="1"/>
</dbReference>
<dbReference type="AlphaFoldDB" id="A0A225AQT3"/>
<evidence type="ECO:0000313" key="3">
    <source>
        <dbReference type="Proteomes" id="UP000214365"/>
    </source>
</evidence>
<evidence type="ECO:0000256" key="1">
    <source>
        <dbReference type="SAM" id="MobiDB-lite"/>
    </source>
</evidence>
<dbReference type="PANTHER" id="PTHR36847:SF1">
    <property type="entry name" value="AMIDOLIGASE ENZYME"/>
    <property type="match status" value="1"/>
</dbReference>
<dbReference type="OrthoDB" id="5291055at2759"/>
<protein>
    <submittedName>
        <fullName evidence="2">Uncharacterized protein</fullName>
    </submittedName>
</protein>
<dbReference type="Pfam" id="PF12224">
    <property type="entry name" value="Amidoligase_2"/>
    <property type="match status" value="1"/>
</dbReference>
<sequence length="335" mass="38569">MASTAKKSRITKHKKQTRPLDSVEEEPSRVKDPGGYRFGIELEFLMSAKGSDNQLQTGESLRQHLVQKWNQKMKNELGFIPMESGYSTPGYAKWRLVSEFPLENYSQGKWPLEIVSPIFYYRDIDNWQKCIFLVVGFFVNHAELEMSKECAFHIHVSPAEGEWDLVWLKRISMAICVLEERLNGVHSIDKRVQEKFCRSNFQSNPLLQERSREKLASSIYDCKTVEELVDIINANPGEDGQRSYAWNFTGISTDEKHTRRQNNTLEYRIPRATTEMTTIIKWIVFAVTFVHASVTGVESTYQDAENDPDGVDGFLMENRPPGGTDSLCWECYKAV</sequence>
<feature type="region of interest" description="Disordered" evidence="1">
    <location>
        <begin position="1"/>
        <end position="34"/>
    </location>
</feature>
<feature type="compositionally biased region" description="Basic residues" evidence="1">
    <location>
        <begin position="1"/>
        <end position="17"/>
    </location>
</feature>
<organism evidence="2 3">
    <name type="scientific">Talaromyces atroroseus</name>
    <dbReference type="NCBI Taxonomy" id="1441469"/>
    <lineage>
        <taxon>Eukaryota</taxon>
        <taxon>Fungi</taxon>
        <taxon>Dikarya</taxon>
        <taxon>Ascomycota</taxon>
        <taxon>Pezizomycotina</taxon>
        <taxon>Eurotiomycetes</taxon>
        <taxon>Eurotiomycetidae</taxon>
        <taxon>Eurotiales</taxon>
        <taxon>Trichocomaceae</taxon>
        <taxon>Talaromyces</taxon>
        <taxon>Talaromyces sect. Trachyspermi</taxon>
    </lineage>
</organism>
<dbReference type="EMBL" id="LFMY01000003">
    <property type="protein sequence ID" value="OKL61863.1"/>
    <property type="molecule type" value="Genomic_DNA"/>
</dbReference>
<dbReference type="STRING" id="1441469.A0A225AQT3"/>
<proteinExistence type="predicted"/>
<dbReference type="RefSeq" id="XP_020121984.1">
    <property type="nucleotide sequence ID" value="XM_020264551.1"/>
</dbReference>
<comment type="caution">
    <text evidence="2">The sequence shown here is derived from an EMBL/GenBank/DDBJ whole genome shotgun (WGS) entry which is preliminary data.</text>
</comment>
<dbReference type="GeneID" id="31002257"/>
<keyword evidence="3" id="KW-1185">Reference proteome</keyword>